<evidence type="ECO:0000256" key="2">
    <source>
        <dbReference type="SAM" id="Phobius"/>
    </source>
</evidence>
<evidence type="ECO:0000256" key="1">
    <source>
        <dbReference type="ARBA" id="ARBA00006464"/>
    </source>
</evidence>
<feature type="transmembrane region" description="Helical" evidence="2">
    <location>
        <begin position="101"/>
        <end position="121"/>
    </location>
</feature>
<proteinExistence type="inferred from homology"/>
<evidence type="ECO:0000313" key="4">
    <source>
        <dbReference type="EMBL" id="BAP87059.1"/>
    </source>
</evidence>
<dbReference type="RefSeq" id="WP_039709290.1">
    <property type="nucleotide sequence ID" value="NZ_CP110664.1"/>
</dbReference>
<keyword evidence="2" id="KW-1133">Transmembrane helix</keyword>
<name>A0A0A1H1D6_ACTPL</name>
<protein>
    <submittedName>
        <fullName evidence="4">Putative sugar transferase</fullName>
    </submittedName>
</protein>
<dbReference type="PANTHER" id="PTHR30576">
    <property type="entry name" value="COLANIC BIOSYNTHESIS UDP-GLUCOSE LIPID CARRIER TRANSFERASE"/>
    <property type="match status" value="1"/>
</dbReference>
<sequence>MNKIIAKISLILVDIVAIFVSILIAVSLRKILGLLFTLPEIDYSYIFFAYVYLILILMMTYLGAYTKRYDFWHESRLIVRGSFLSLLILLSALALGQNAEYYSRSTLVLIFLCCAIVLPIAKIFTKKILFKLGIWQLPAKVISENDQFKNELFEDQYLGYVKAKHSEHKIIFIDGANLGKDRLNQIIEDNIKNSREIIFTPVLNGYDFSHSYIYNIFNTRTNIFTLENELLSKSNRIFKLLMDYILVLGSAVFWVPVLVLIAFWIKKEDPKGEVFFLQRRLGVNGKEFMCYKFRSMYSDQSFMQEWLEKNPEEAAYYRIYHKYMNDPRITKIGAFLRKTSLDELPQLINVLRGEMSLVGPRPYMVIEKKDIGKKAPLVLAVKPGITGMWQVSGRSDVNFDSRVEMDVWYMKNWSLWNDIVILIKTVQAVFKRDGAY</sequence>
<keyword evidence="2" id="KW-0472">Membrane</keyword>
<dbReference type="AlphaFoldDB" id="A0A0A1H1D6"/>
<dbReference type="PANTHER" id="PTHR30576:SF0">
    <property type="entry name" value="UNDECAPRENYL-PHOSPHATE N-ACETYLGALACTOSAMINYL 1-PHOSPHATE TRANSFERASE-RELATED"/>
    <property type="match status" value="1"/>
</dbReference>
<dbReference type="Pfam" id="PF02397">
    <property type="entry name" value="Bac_transf"/>
    <property type="match status" value="1"/>
</dbReference>
<evidence type="ECO:0000259" key="3">
    <source>
        <dbReference type="Pfam" id="PF02397"/>
    </source>
</evidence>
<feature type="transmembrane region" description="Helical" evidence="2">
    <location>
        <begin position="241"/>
        <end position="265"/>
    </location>
</feature>
<feature type="domain" description="Bacterial sugar transferase" evidence="3">
    <location>
        <begin position="239"/>
        <end position="431"/>
    </location>
</feature>
<comment type="similarity">
    <text evidence="1">Belongs to the bacterial sugar transferase family.</text>
</comment>
<dbReference type="EMBL" id="AB743836">
    <property type="protein sequence ID" value="BAP87059.1"/>
    <property type="molecule type" value="Genomic_DNA"/>
</dbReference>
<reference evidence="4" key="1">
    <citation type="journal article" date="2015" name="J. Vet. Diagn. Invest.">
        <title>Isolation and genetic characterization of an Actinobacillus pleuropneumoniae serovar K12:O3 strain.</title>
        <authorList>
            <person name="Ito H."/>
            <person name="Matsumoto A."/>
        </authorList>
    </citation>
    <scope>NUCLEOTIDE SEQUENCE</scope>
    <source>
        <strain evidence="4">405</strain>
    </source>
</reference>
<dbReference type="InterPro" id="IPR003362">
    <property type="entry name" value="Bact_transf"/>
</dbReference>
<feature type="transmembrane region" description="Helical" evidence="2">
    <location>
        <begin position="77"/>
        <end position="95"/>
    </location>
</feature>
<dbReference type="GO" id="GO:0016780">
    <property type="term" value="F:phosphotransferase activity, for other substituted phosphate groups"/>
    <property type="evidence" value="ECO:0007669"/>
    <property type="project" value="TreeGrafter"/>
</dbReference>
<feature type="transmembrane region" description="Helical" evidence="2">
    <location>
        <begin position="44"/>
        <end position="65"/>
    </location>
</feature>
<keyword evidence="2" id="KW-0812">Transmembrane</keyword>
<keyword evidence="4" id="KW-0808">Transferase</keyword>
<feature type="transmembrane region" description="Helical" evidence="2">
    <location>
        <begin position="12"/>
        <end position="32"/>
    </location>
</feature>
<accession>A0A0A1H1D6</accession>
<organism evidence="4">
    <name type="scientific">Actinobacillus pleuropneumoniae</name>
    <name type="common">Haemophilus pleuropneumoniae</name>
    <dbReference type="NCBI Taxonomy" id="715"/>
    <lineage>
        <taxon>Bacteria</taxon>
        <taxon>Pseudomonadati</taxon>
        <taxon>Pseudomonadota</taxon>
        <taxon>Gammaproteobacteria</taxon>
        <taxon>Pasteurellales</taxon>
        <taxon>Pasteurellaceae</taxon>
        <taxon>Actinobacillus</taxon>
    </lineage>
</organism>